<evidence type="ECO:0000313" key="2">
    <source>
        <dbReference type="EMBL" id="KAJ2904030.1"/>
    </source>
</evidence>
<feature type="region of interest" description="Disordered" evidence="1">
    <location>
        <begin position="154"/>
        <end position="191"/>
    </location>
</feature>
<protein>
    <submittedName>
        <fullName evidence="2">Uncharacterized protein</fullName>
    </submittedName>
</protein>
<feature type="compositionally biased region" description="Low complexity" evidence="1">
    <location>
        <begin position="45"/>
        <end position="56"/>
    </location>
</feature>
<dbReference type="AlphaFoldDB" id="A0AAD5RUL9"/>
<name>A0AAD5RUL9_9PEZI</name>
<dbReference type="EMBL" id="JAKWBI020000064">
    <property type="protein sequence ID" value="KAJ2904030.1"/>
    <property type="molecule type" value="Genomic_DNA"/>
</dbReference>
<gene>
    <name evidence="2" type="ORF">MKZ38_008962</name>
</gene>
<accession>A0AAD5RUL9</accession>
<sequence>MLTTVYLKWASRLRQQAKRQGPRVAKEAPKSRKSANGSCSKPRTGRSNGRSNNSRNGLKKGLSALIQMRVELSREANSGTLELPEHPYRHGQRQRRAQIPLRLPIEAHIYKDWDESLGISSQSSRSSTPGADEEIEDFYPTLANYPRVVSAVAQDPPRASVSRHQATGATLATPPRQESEPLFVTPDRNASNGLDLGDIDYTTPQAQYESPMFVPPGLGDIEQHMFQFPYVHDTPGAGTPFGSAHIHHDAPSRYDSQVPKVTSGASRLRRSQFTSGFDIDMEEGTPSSGLGEVEMEGLVVSQAEESLELTNDAGHNGAIVRSSKRQKPMTCQKPGPQLTSFEMMKLPENVRNVIYRNILCVQARQANVSSEVFVNEGWSEVYYRWTSGIDTSILEANRTINQEALKVLYEQNKFCYVIRDRDLDSSSSSGESSRRQQVDGRNRARKIALRKYGKYFRHLSILLDAGRNGHEYDAAIARSIHDIVNFKAHLHDLTLEFNPRRDLEAEESERVRCLIDAEENGTAYAYEFDPHDQSQKIKVPRVFHQTDHLNHTNDGNKVLESILALDCDEVRVVLNINQQDAGINELYWGGEKMLRISKRVNTKALWRHHQLRLWDMVADERRKVGAELQAEGIPILENDEHARILEAQAAEAAMPQIQEALSKYLKARKKAEEGGISNIFLDRGLMPQFATPEARVQTQKAFEETVEQLGAIRGNIRHLFAAMGEENPADIKGDMAYTPKDLPLPFERFGWEQLPARPKYPWQRRTDAVRTGQ</sequence>
<organism evidence="2 3">
    <name type="scientific">Zalerion maritima</name>
    <dbReference type="NCBI Taxonomy" id="339359"/>
    <lineage>
        <taxon>Eukaryota</taxon>
        <taxon>Fungi</taxon>
        <taxon>Dikarya</taxon>
        <taxon>Ascomycota</taxon>
        <taxon>Pezizomycotina</taxon>
        <taxon>Sordariomycetes</taxon>
        <taxon>Lulworthiomycetidae</taxon>
        <taxon>Lulworthiales</taxon>
        <taxon>Lulworthiaceae</taxon>
        <taxon>Zalerion</taxon>
    </lineage>
</organism>
<keyword evidence="3" id="KW-1185">Reference proteome</keyword>
<evidence type="ECO:0000256" key="1">
    <source>
        <dbReference type="SAM" id="MobiDB-lite"/>
    </source>
</evidence>
<proteinExistence type="predicted"/>
<reference evidence="2" key="1">
    <citation type="submission" date="2022-07" db="EMBL/GenBank/DDBJ databases">
        <title>Draft genome sequence of Zalerion maritima ATCC 34329, a (micro)plastics degrading marine fungus.</title>
        <authorList>
            <person name="Paco A."/>
            <person name="Goncalves M.F.M."/>
            <person name="Rocha-Santos T.A.P."/>
            <person name="Alves A."/>
        </authorList>
    </citation>
    <scope>NUCLEOTIDE SEQUENCE</scope>
    <source>
        <strain evidence="2">ATCC 34329</strain>
    </source>
</reference>
<comment type="caution">
    <text evidence="2">The sequence shown here is derived from an EMBL/GenBank/DDBJ whole genome shotgun (WGS) entry which is preliminary data.</text>
</comment>
<dbReference type="Proteomes" id="UP001201980">
    <property type="component" value="Unassembled WGS sequence"/>
</dbReference>
<feature type="region of interest" description="Disordered" evidence="1">
    <location>
        <begin position="14"/>
        <end position="58"/>
    </location>
</feature>
<evidence type="ECO:0000313" key="3">
    <source>
        <dbReference type="Proteomes" id="UP001201980"/>
    </source>
</evidence>